<name>A0ACA9NM56_9GLOM</name>
<dbReference type="Proteomes" id="UP000789366">
    <property type="component" value="Unassembled WGS sequence"/>
</dbReference>
<keyword evidence="2" id="KW-1185">Reference proteome</keyword>
<gene>
    <name evidence="1" type="ORF">SPELUC_LOCUS9180</name>
</gene>
<organism evidence="1 2">
    <name type="scientific">Cetraspora pellucida</name>
    <dbReference type="NCBI Taxonomy" id="1433469"/>
    <lineage>
        <taxon>Eukaryota</taxon>
        <taxon>Fungi</taxon>
        <taxon>Fungi incertae sedis</taxon>
        <taxon>Mucoromycota</taxon>
        <taxon>Glomeromycotina</taxon>
        <taxon>Glomeromycetes</taxon>
        <taxon>Diversisporales</taxon>
        <taxon>Gigasporaceae</taxon>
        <taxon>Cetraspora</taxon>
    </lineage>
</organism>
<evidence type="ECO:0000313" key="2">
    <source>
        <dbReference type="Proteomes" id="UP000789366"/>
    </source>
</evidence>
<accession>A0ACA9NM56</accession>
<reference evidence="1" key="1">
    <citation type="submission" date="2021-06" db="EMBL/GenBank/DDBJ databases">
        <authorList>
            <person name="Kallberg Y."/>
            <person name="Tangrot J."/>
            <person name="Rosling A."/>
        </authorList>
    </citation>
    <scope>NUCLEOTIDE SEQUENCE</scope>
    <source>
        <strain evidence="1">28 12/20/2015</strain>
    </source>
</reference>
<comment type="caution">
    <text evidence="1">The sequence shown here is derived from an EMBL/GenBank/DDBJ whole genome shotgun (WGS) entry which is preliminary data.</text>
</comment>
<evidence type="ECO:0000313" key="1">
    <source>
        <dbReference type="EMBL" id="CAG8658548.1"/>
    </source>
</evidence>
<dbReference type="EMBL" id="CAJVPW010015046">
    <property type="protein sequence ID" value="CAG8658548.1"/>
    <property type="molecule type" value="Genomic_DNA"/>
</dbReference>
<sequence length="445" mass="51249">MTLKEDQEHILDIIDLSANHHTTVFLQKKIEKVLELNSVSINSVIACVTDNPSVMIKMKNDFKNKYPNIIPIHCCLHSFNLIAKDISSYQPLLAVIKNNQKLINFFIWYSLAKVCLGVKAFERGFSQYIDLSRTNNYPIIKTEIQDIVRNHHHFANNDTLVTVLIPVVDAIGHLESKKTTLADIFKELLNIYLTILRANISIDGLKNHALAAINRRACEFSDNIYFIALFLSPYYKKIAISKKMPGDLMIRALLELAKSWNFDKRESTLLLKELINYKNGDAPFDTYRNIGDINPRTFWKQFSGSSPLLRQFAIKVFSIVLHAAAVERLFSSLELMKTKSQNRMSTDLMRMLGMLHHNLQQKLPETLKKKTKDLISPINLMDMTKTKNSGIDLFEKKEFEESLEFEVEVINIAINDELVINEFFDIGIFEQQKQEAVDESSMIHF</sequence>
<proteinExistence type="predicted"/>
<protein>
    <submittedName>
        <fullName evidence="1">7362_t:CDS:1</fullName>
    </submittedName>
</protein>